<dbReference type="Pfam" id="PF04824">
    <property type="entry name" value="Rad21_Rec8"/>
    <property type="match status" value="1"/>
</dbReference>
<dbReference type="GO" id="GO:0007059">
    <property type="term" value="P:chromosome segregation"/>
    <property type="evidence" value="ECO:0007669"/>
    <property type="project" value="UniProtKB-KW"/>
</dbReference>
<feature type="non-terminal residue" evidence="9">
    <location>
        <position position="1"/>
    </location>
</feature>
<dbReference type="InterPro" id="IPR023093">
    <property type="entry name" value="ScpA-like_C"/>
</dbReference>
<dbReference type="EMBL" id="LXQA010039205">
    <property type="protein sequence ID" value="MCH99037.1"/>
    <property type="molecule type" value="Genomic_DNA"/>
</dbReference>
<dbReference type="Proteomes" id="UP000265520">
    <property type="component" value="Unassembled WGS sequence"/>
</dbReference>
<evidence type="ECO:0000256" key="6">
    <source>
        <dbReference type="ARBA" id="ARBA00023242"/>
    </source>
</evidence>
<evidence type="ECO:0000256" key="1">
    <source>
        <dbReference type="ARBA" id="ARBA00004123"/>
    </source>
</evidence>
<keyword evidence="6" id="KW-0539">Nucleus</keyword>
<comment type="similarity">
    <text evidence="2">Belongs to the rad21 family.</text>
</comment>
<dbReference type="GO" id="GO:0005634">
    <property type="term" value="C:nucleus"/>
    <property type="evidence" value="ECO:0007669"/>
    <property type="project" value="UniProtKB-SubCell"/>
</dbReference>
<feature type="domain" description="Rad21/Rec8-like protein C-terminal eukaryotic" evidence="8">
    <location>
        <begin position="65"/>
        <end position="117"/>
    </location>
</feature>
<evidence type="ECO:0000259" key="8">
    <source>
        <dbReference type="Pfam" id="PF04824"/>
    </source>
</evidence>
<comment type="subunit">
    <text evidence="7">Component of the cohesin complex.</text>
</comment>
<evidence type="ECO:0000256" key="2">
    <source>
        <dbReference type="ARBA" id="ARBA00009870"/>
    </source>
</evidence>
<dbReference type="InterPro" id="IPR006909">
    <property type="entry name" value="Rad21/Rec8_C_eu"/>
</dbReference>
<accession>A0A392NGQ9</accession>
<dbReference type="InterPro" id="IPR036390">
    <property type="entry name" value="WH_DNA-bd_sf"/>
</dbReference>
<dbReference type="PANTHER" id="PTHR12585">
    <property type="entry name" value="SCC1 / RAD21 FAMILY MEMBER"/>
    <property type="match status" value="1"/>
</dbReference>
<dbReference type="FunFam" id="1.10.10.580:FF:000002">
    <property type="entry name" value="Sister chromatid cohesion 1 protein 4"/>
    <property type="match status" value="1"/>
</dbReference>
<dbReference type="SUPFAM" id="SSF46785">
    <property type="entry name" value="Winged helix' DNA-binding domain"/>
    <property type="match status" value="1"/>
</dbReference>
<dbReference type="GO" id="GO:0008278">
    <property type="term" value="C:cohesin complex"/>
    <property type="evidence" value="ECO:0007669"/>
    <property type="project" value="InterPro"/>
</dbReference>
<evidence type="ECO:0000256" key="4">
    <source>
        <dbReference type="ARBA" id="ARBA00022776"/>
    </source>
</evidence>
<dbReference type="InterPro" id="IPR039781">
    <property type="entry name" value="Rad21/Rec8-like"/>
</dbReference>
<evidence type="ECO:0000313" key="10">
    <source>
        <dbReference type="Proteomes" id="UP000265520"/>
    </source>
</evidence>
<dbReference type="GO" id="GO:0003682">
    <property type="term" value="F:chromatin binding"/>
    <property type="evidence" value="ECO:0007669"/>
    <property type="project" value="TreeGrafter"/>
</dbReference>
<comment type="caution">
    <text evidence="9">The sequence shown here is derived from an EMBL/GenBank/DDBJ whole genome shotgun (WGS) entry which is preliminary data.</text>
</comment>
<reference evidence="9 10" key="1">
    <citation type="journal article" date="2018" name="Front. Plant Sci.">
        <title>Red Clover (Trifolium pratense) and Zigzag Clover (T. medium) - A Picture of Genomic Similarities and Differences.</title>
        <authorList>
            <person name="Dluhosova J."/>
            <person name="Istvanek J."/>
            <person name="Nedelnik J."/>
            <person name="Repkova J."/>
        </authorList>
    </citation>
    <scope>NUCLEOTIDE SEQUENCE [LARGE SCALE GENOMIC DNA]</scope>
    <source>
        <strain evidence="10">cv. 10/8</strain>
        <tissue evidence="9">Leaf</tissue>
    </source>
</reference>
<dbReference type="GO" id="GO:0007062">
    <property type="term" value="P:sister chromatid cohesion"/>
    <property type="evidence" value="ECO:0007669"/>
    <property type="project" value="InterPro"/>
</dbReference>
<comment type="subcellular location">
    <subcellularLocation>
        <location evidence="1">Nucleus</location>
    </subcellularLocation>
</comment>
<evidence type="ECO:0000256" key="5">
    <source>
        <dbReference type="ARBA" id="ARBA00022829"/>
    </source>
</evidence>
<evidence type="ECO:0000256" key="3">
    <source>
        <dbReference type="ARBA" id="ARBA00022618"/>
    </source>
</evidence>
<dbReference type="PANTHER" id="PTHR12585:SF69">
    <property type="entry name" value="FI11703P"/>
    <property type="match status" value="1"/>
</dbReference>
<keyword evidence="3" id="KW-0132">Cell division</keyword>
<organism evidence="9 10">
    <name type="scientific">Trifolium medium</name>
    <dbReference type="NCBI Taxonomy" id="97028"/>
    <lineage>
        <taxon>Eukaryota</taxon>
        <taxon>Viridiplantae</taxon>
        <taxon>Streptophyta</taxon>
        <taxon>Embryophyta</taxon>
        <taxon>Tracheophyta</taxon>
        <taxon>Spermatophyta</taxon>
        <taxon>Magnoliopsida</taxon>
        <taxon>eudicotyledons</taxon>
        <taxon>Gunneridae</taxon>
        <taxon>Pentapetalae</taxon>
        <taxon>rosids</taxon>
        <taxon>fabids</taxon>
        <taxon>Fabales</taxon>
        <taxon>Fabaceae</taxon>
        <taxon>Papilionoideae</taxon>
        <taxon>50 kb inversion clade</taxon>
        <taxon>NPAAA clade</taxon>
        <taxon>Hologalegina</taxon>
        <taxon>IRL clade</taxon>
        <taxon>Trifolieae</taxon>
        <taxon>Trifolium</taxon>
    </lineage>
</organism>
<keyword evidence="5" id="KW-0159">Chromosome partition</keyword>
<evidence type="ECO:0000256" key="7">
    <source>
        <dbReference type="ARBA" id="ARBA00064543"/>
    </source>
</evidence>
<keyword evidence="10" id="KW-1185">Reference proteome</keyword>
<dbReference type="GO" id="GO:0051301">
    <property type="term" value="P:cell division"/>
    <property type="evidence" value="ECO:0007669"/>
    <property type="project" value="UniProtKB-KW"/>
</dbReference>
<dbReference type="GO" id="GO:1990414">
    <property type="term" value="P:replication-born double-strand break repair via sister chromatid exchange"/>
    <property type="evidence" value="ECO:0007669"/>
    <property type="project" value="TreeGrafter"/>
</dbReference>
<sequence>LSTCLLSGFLNVGDDEIIEDEDDAADGFAPGAEGTHLENSGWSSRTRAVAKYLQTLFDKEDLHGRQNLHLDNILAGKTRKEASRMFFETLVLKSRDYVHVEQPKPFGNIILQPRTKLMKTDF</sequence>
<evidence type="ECO:0000313" key="9">
    <source>
        <dbReference type="EMBL" id="MCH99037.1"/>
    </source>
</evidence>
<keyword evidence="4" id="KW-0498">Mitosis</keyword>
<dbReference type="AlphaFoldDB" id="A0A392NGQ9"/>
<proteinExistence type="inferred from homology"/>
<name>A0A392NGQ9_9FABA</name>
<protein>
    <submittedName>
        <fullName evidence="9">Double-strand-break repair protein rad21-like protein</fullName>
    </submittedName>
</protein>
<keyword evidence="4" id="KW-0131">Cell cycle</keyword>
<dbReference type="Gene3D" id="1.10.10.580">
    <property type="entry name" value="Structural maintenance of chromosome 1. Chain E"/>
    <property type="match status" value="1"/>
</dbReference>